<feature type="compositionally biased region" description="Basic and acidic residues" evidence="3">
    <location>
        <begin position="1488"/>
        <end position="1501"/>
    </location>
</feature>
<feature type="compositionally biased region" description="Basic residues" evidence="3">
    <location>
        <begin position="1470"/>
        <end position="1480"/>
    </location>
</feature>
<feature type="region of interest" description="Disordered" evidence="3">
    <location>
        <begin position="1365"/>
        <end position="1506"/>
    </location>
</feature>
<dbReference type="InterPro" id="IPR021133">
    <property type="entry name" value="HEAT_type_2"/>
</dbReference>
<comment type="similarity">
    <text evidence="1">Belongs to the RRP12 family.</text>
</comment>
<sequence length="1557" mass="167638">MDWVEGHEIDSSLEELEGEISRKALRGSEAYKQAKLCLESVRQVVMQTNALVKQSCALFLGATLTVLQQHMSTSGGTTGVLPKGDLLSAVSSGTVVDRNQPVFVGLCVLLRGLLERVQHTSIVSRMSSIQPLLLGALKHAETTGNEQACKHLLQASETLVRATYTVNSTPNRKVPRTVLPFCQSNTPAVRTAAVDVVAELLRNAADVADEGTTGAIVQWLSESLADLKYNHRDPEKSIATAHALLESVKKLHRHFSQTARADVCVRLARLVKKAGQNRLTSDALMCLKEMADKERKSPGFAPTAAALSGECLAVLTTVKPNSADTLFVKVYVETGGALACLLAEAERLSRDQGAPVPTKIADILPSLLPVLKKFLMDSDPSVVRAASEALSQIVKAAAETDAETLGGLIPFFSSLITFKNKQQWRLILPAFSQLFSAADRSILRQTLGGDAGLSLSQAMEGDVGAVGKALETARETAGELFRPLTERIFEILKSSTDPKNLLEASPYRQEVTAAAGAALRAFGVSHVFSLLPLGLTDYSLGDEGYATKSNSFLLPFLKTHLKRDSLKPLVQQIIPAAGLLASRYRSSKSDLEKKKLWLLVEQCWALLPCFFRSGTDLGAALTRQNFALSNQMATLLDREPALREFVCQALTVACRDASADLETETSLGLVEEEDATVLRLTQSKNRALLGQMAPKFLPLLFTSFVKIHKKAEEAEQIEQQQAAVKVKEEAGLMEDTKTKATLSKRAATVAASIQAEVTQQAKAKSSQHILEVVSAYGCLCPPELVDSFLKNICQRILKASMGQQAGGMGVGTQQQQQQQQQGETSTTSPAEMAALADLADALVPHISDPTVPLVIRAFCPLLSVRIPSPSSASRDKKRGTAEVLRVLQRRAYKVVKHVCSRLSYGRRGMEKADVWEGRTGGLATKTDLVQLWETLRSGRDVVVEGSQKGRLGCLHEFVVLLDRSRLRAVEGGEGGVMGGGGLEGGDSWDDFVLPVASELVPEILLSMREVSKDVRGLALDLLRALADCCSHRAKQLLAFVGTGLAGSSQGMKAASVLALSRLVYSLSSSLDEDSKREVVDTMLILLRDPDRQVFKEAVAFLRVASHVLTAEELRGRAGEIFAMPENKNALAERLSVRRVTERLIRKLGPDTVRVAFPEKHRPLLVYLQRQARKKRRKEEKRKSGQKDAGEEDDEDMGVGADAGGKGGRQGRKQSAGAGEVLGMRKKTDGFKQLVKGEADDSSDDDDNSSVESDGETGSSRKKVKDEEMGDASGGGGGRKGSAAPPSLRQLLDAWEEDSDSDLDSDLEEAVSGGKGKAKKAKGRAKRDASSAAVNEMTGSVWLMDSAADGMPIDFMAPEAAHAVLTSDPRMKRRRMGGDGSARGDKERRMGLEYDDEGRLVVPAEDGGGGGDDADMLTDAEGLLASASASSSSRKKSVGGGKGDKGGEAGADSKQRTGLSRLKEVSESRKAAIKQRSKKQGHSIQKSGDSWKSKRGSGDVKGKSKINPYAYLRLNPKMAKEKNKDRATRSLATVVKSAKGGVKKGLKARHMALRKLKK</sequence>
<feature type="domain" description="RRP12 HEAT" evidence="4">
    <location>
        <begin position="381"/>
        <end position="704"/>
    </location>
</feature>
<name>A0A0G4F1D1_9ALVE</name>
<dbReference type="PhylomeDB" id="A0A0G4F1D1"/>
<feature type="compositionally biased region" description="Acidic residues" evidence="3">
    <location>
        <begin position="1293"/>
        <end position="1308"/>
    </location>
</feature>
<dbReference type="PANTHER" id="PTHR48287">
    <property type="entry name" value="ARM REPEAT SUPERFAMILY PROTEIN"/>
    <property type="match status" value="1"/>
</dbReference>
<feature type="compositionally biased region" description="Low complexity" evidence="3">
    <location>
        <begin position="1419"/>
        <end position="1431"/>
    </location>
</feature>
<dbReference type="Gene3D" id="1.25.10.10">
    <property type="entry name" value="Leucine-rich Repeat Variant"/>
    <property type="match status" value="2"/>
</dbReference>
<dbReference type="SUPFAM" id="SSF48371">
    <property type="entry name" value="ARM repeat"/>
    <property type="match status" value="1"/>
</dbReference>
<feature type="compositionally biased region" description="Basic residues" evidence="3">
    <location>
        <begin position="1170"/>
        <end position="1179"/>
    </location>
</feature>
<evidence type="ECO:0000313" key="5">
    <source>
        <dbReference type="EMBL" id="CEM05701.1"/>
    </source>
</evidence>
<feature type="compositionally biased region" description="Basic and acidic residues" evidence="3">
    <location>
        <begin position="1381"/>
        <end position="1391"/>
    </location>
</feature>
<feature type="compositionally biased region" description="Low complexity" evidence="3">
    <location>
        <begin position="1280"/>
        <end position="1292"/>
    </location>
</feature>
<feature type="compositionally biased region" description="Basic residues" evidence="3">
    <location>
        <begin position="1315"/>
        <end position="1324"/>
    </location>
</feature>
<dbReference type="PANTHER" id="PTHR48287:SF1">
    <property type="entry name" value="ARM REPEAT SUPERFAMILY PROTEIN"/>
    <property type="match status" value="1"/>
</dbReference>
<evidence type="ECO:0000259" key="4">
    <source>
        <dbReference type="Pfam" id="PF08161"/>
    </source>
</evidence>
<dbReference type="InterPro" id="IPR016024">
    <property type="entry name" value="ARM-type_fold"/>
</dbReference>
<dbReference type="GO" id="GO:0005634">
    <property type="term" value="C:nucleus"/>
    <property type="evidence" value="ECO:0007669"/>
    <property type="project" value="UniProtKB-SubCell"/>
</dbReference>
<dbReference type="EMBL" id="CDMZ01000062">
    <property type="protein sequence ID" value="CEM05701.1"/>
    <property type="molecule type" value="Genomic_DNA"/>
</dbReference>
<organism evidence="5">
    <name type="scientific">Chromera velia CCMP2878</name>
    <dbReference type="NCBI Taxonomy" id="1169474"/>
    <lineage>
        <taxon>Eukaryota</taxon>
        <taxon>Sar</taxon>
        <taxon>Alveolata</taxon>
        <taxon>Colpodellida</taxon>
        <taxon>Chromeraceae</taxon>
        <taxon>Chromera</taxon>
    </lineage>
</organism>
<dbReference type="Pfam" id="PF08161">
    <property type="entry name" value="RRP12_HEAT"/>
    <property type="match status" value="1"/>
</dbReference>
<evidence type="ECO:0000256" key="2">
    <source>
        <dbReference type="PROSITE-ProRule" id="PRU00103"/>
    </source>
</evidence>
<protein>
    <recommendedName>
        <fullName evidence="4">RRP12 HEAT domain-containing protein</fullName>
    </recommendedName>
</protein>
<feature type="compositionally biased region" description="Basic and acidic residues" evidence="3">
    <location>
        <begin position="1441"/>
        <end position="1469"/>
    </location>
</feature>
<feature type="region of interest" description="Disordered" evidence="3">
    <location>
        <begin position="805"/>
        <end position="828"/>
    </location>
</feature>
<feature type="region of interest" description="Disordered" evidence="3">
    <location>
        <begin position="1167"/>
        <end position="1335"/>
    </location>
</feature>
<reference evidence="5" key="1">
    <citation type="submission" date="2014-11" db="EMBL/GenBank/DDBJ databases">
        <authorList>
            <person name="Otto D Thomas"/>
            <person name="Naeem Raeece"/>
        </authorList>
    </citation>
    <scope>NUCLEOTIDE SEQUENCE</scope>
</reference>
<evidence type="ECO:0000256" key="3">
    <source>
        <dbReference type="SAM" id="MobiDB-lite"/>
    </source>
</evidence>
<evidence type="ECO:0000256" key="1">
    <source>
        <dbReference type="ARBA" id="ARBA00007690"/>
    </source>
</evidence>
<feature type="compositionally biased region" description="Basic and acidic residues" evidence="3">
    <location>
        <begin position="1225"/>
        <end position="1238"/>
    </location>
</feature>
<dbReference type="VEuPathDB" id="CryptoDB:Cvel_14703"/>
<feature type="compositionally biased region" description="Acidic residues" evidence="3">
    <location>
        <begin position="1239"/>
        <end position="1254"/>
    </location>
</feature>
<dbReference type="InterPro" id="IPR052087">
    <property type="entry name" value="RRP12"/>
</dbReference>
<dbReference type="PROSITE" id="PS50077">
    <property type="entry name" value="HEAT_REPEAT"/>
    <property type="match status" value="1"/>
</dbReference>
<dbReference type="InterPro" id="IPR011989">
    <property type="entry name" value="ARM-like"/>
</dbReference>
<accession>A0A0G4F1D1</accession>
<feature type="compositionally biased region" description="Low complexity" evidence="3">
    <location>
        <begin position="811"/>
        <end position="822"/>
    </location>
</feature>
<gene>
    <name evidence="5" type="ORF">Cvel_14703</name>
</gene>
<dbReference type="InterPro" id="IPR012978">
    <property type="entry name" value="HEAT_RRP12"/>
</dbReference>
<proteinExistence type="inferred from homology"/>
<feature type="repeat" description="HEAT" evidence="2">
    <location>
        <begin position="367"/>
        <end position="405"/>
    </location>
</feature>